<reference evidence="8 9" key="1">
    <citation type="journal article" date="2014" name="BMC Genomics">
        <title>Genome sequencing of four Aureobasidium pullulans varieties: biotechnological potential, stress tolerance, and description of new species.</title>
        <authorList>
            <person name="Gostin Ar C."/>
            <person name="Ohm R.A."/>
            <person name="Kogej T."/>
            <person name="Sonjak S."/>
            <person name="Turk M."/>
            <person name="Zajc J."/>
            <person name="Zalar P."/>
            <person name="Grube M."/>
            <person name="Sun H."/>
            <person name="Han J."/>
            <person name="Sharma A."/>
            <person name="Chiniquy J."/>
            <person name="Ngan C.Y."/>
            <person name="Lipzen A."/>
            <person name="Barry K."/>
            <person name="Grigoriev I.V."/>
            <person name="Gunde-Cimerman N."/>
        </authorList>
    </citation>
    <scope>NUCLEOTIDE SEQUENCE [LARGE SCALE GENOMIC DNA]</scope>
    <source>
        <strain evidence="8 9">EXF-2481</strain>
    </source>
</reference>
<sequence length="336" mass="36900">MMFVVANEGGSAKGAEARVVRKFQHDAQNLITNRGLECGGGRKLTGREQQQRQDDKSQAQPHTAPSTMLLPRIRALPTGSSSAIATVETALLALRLSPAVTNTSIAVRHASHKAQGAANSAKDGAGKRLGAKKSGEQYVIPGNIIFRQRGTKWFPGDNVGMGRDHTIYATQPGYVKYYKDPLKHPKRQYIGVVFERNQVLPQPPHAVRRRRLGMLAHQMENSSTPAVEFTRDLSAGNEAAISGDADISTSTPLATPKEQKAKIVVKDKRTGEVVRATPTLRPGYQYRAANWEIGRAAERAGVKVTPFKPGNRFLAWRKSNVRKAKNAERRGLTRRR</sequence>
<feature type="region of interest" description="Disordered" evidence="7">
    <location>
        <begin position="34"/>
        <end position="66"/>
    </location>
</feature>
<dbReference type="OrthoDB" id="1867012at2759"/>
<dbReference type="PANTHER" id="PTHR15893:SF0">
    <property type="entry name" value="LARGE RIBOSOMAL SUBUNIT PROTEIN BL27M"/>
    <property type="match status" value="1"/>
</dbReference>
<evidence type="ECO:0000256" key="6">
    <source>
        <dbReference type="ARBA" id="ARBA00035267"/>
    </source>
</evidence>
<keyword evidence="4" id="KW-0496">Mitochondrion</keyword>
<dbReference type="AlphaFoldDB" id="A0A074YB15"/>
<dbReference type="Gene3D" id="2.40.50.100">
    <property type="match status" value="1"/>
</dbReference>
<dbReference type="FunFam" id="2.40.50.100:FF:000042">
    <property type="entry name" value="50S ribosomal protein L27"/>
    <property type="match status" value="1"/>
</dbReference>
<proteinExistence type="inferred from homology"/>
<dbReference type="PROSITE" id="PS00831">
    <property type="entry name" value="RIBOSOMAL_L27"/>
    <property type="match status" value="1"/>
</dbReference>
<name>A0A074YB15_AURSE</name>
<dbReference type="FunCoup" id="A0A074YB15">
    <property type="interactions" value="235"/>
</dbReference>
<dbReference type="InParanoid" id="A0A074YB15"/>
<keyword evidence="5" id="KW-0687">Ribonucleoprotein</keyword>
<dbReference type="GeneID" id="25368793"/>
<accession>A0A074YB15</accession>
<comment type="subcellular location">
    <subcellularLocation>
        <location evidence="1">Mitochondrion</location>
    </subcellularLocation>
</comment>
<keyword evidence="9" id="KW-1185">Reference proteome</keyword>
<evidence type="ECO:0000256" key="1">
    <source>
        <dbReference type="ARBA" id="ARBA00004173"/>
    </source>
</evidence>
<evidence type="ECO:0000256" key="4">
    <source>
        <dbReference type="ARBA" id="ARBA00023128"/>
    </source>
</evidence>
<organism evidence="8 9">
    <name type="scientific">Aureobasidium subglaciale (strain EXF-2481)</name>
    <name type="common">Aureobasidium pullulans var. subglaciale</name>
    <dbReference type="NCBI Taxonomy" id="1043005"/>
    <lineage>
        <taxon>Eukaryota</taxon>
        <taxon>Fungi</taxon>
        <taxon>Dikarya</taxon>
        <taxon>Ascomycota</taxon>
        <taxon>Pezizomycotina</taxon>
        <taxon>Dothideomycetes</taxon>
        <taxon>Dothideomycetidae</taxon>
        <taxon>Dothideales</taxon>
        <taxon>Saccotheciaceae</taxon>
        <taxon>Aureobasidium</taxon>
    </lineage>
</organism>
<dbReference type="HOGENOM" id="CLU_062495_1_0_1"/>
<dbReference type="STRING" id="1043005.A0A074YB15"/>
<dbReference type="OMA" id="DNWRIGR"/>
<dbReference type="PANTHER" id="PTHR15893">
    <property type="entry name" value="RIBOSOMAL PROTEIN L27"/>
    <property type="match status" value="1"/>
</dbReference>
<dbReference type="SUPFAM" id="SSF110324">
    <property type="entry name" value="Ribosomal L27 protein-like"/>
    <property type="match status" value="1"/>
</dbReference>
<dbReference type="InterPro" id="IPR018261">
    <property type="entry name" value="Ribosomal_bL27_CS"/>
</dbReference>
<evidence type="ECO:0000256" key="7">
    <source>
        <dbReference type="SAM" id="MobiDB-lite"/>
    </source>
</evidence>
<keyword evidence="3" id="KW-0689">Ribosomal protein</keyword>
<dbReference type="GO" id="GO:0003735">
    <property type="term" value="F:structural constituent of ribosome"/>
    <property type="evidence" value="ECO:0007669"/>
    <property type="project" value="InterPro"/>
</dbReference>
<dbReference type="PRINTS" id="PR00063">
    <property type="entry name" value="RIBOSOMALL27"/>
</dbReference>
<protein>
    <recommendedName>
        <fullName evidence="6">Large ribosomal subunit protein bL27m</fullName>
    </recommendedName>
</protein>
<dbReference type="EMBL" id="KL584760">
    <property type="protein sequence ID" value="KEQ94993.1"/>
    <property type="molecule type" value="Genomic_DNA"/>
</dbReference>
<dbReference type="GO" id="GO:0006412">
    <property type="term" value="P:translation"/>
    <property type="evidence" value="ECO:0007669"/>
    <property type="project" value="InterPro"/>
</dbReference>
<dbReference type="Proteomes" id="UP000030641">
    <property type="component" value="Unassembled WGS sequence"/>
</dbReference>
<dbReference type="Pfam" id="PF01016">
    <property type="entry name" value="Ribosomal_L27"/>
    <property type="match status" value="1"/>
</dbReference>
<comment type="similarity">
    <text evidence="2">Belongs to the bacterial ribosomal protein bL27 family.</text>
</comment>
<feature type="compositionally biased region" description="Basic and acidic residues" evidence="7">
    <location>
        <begin position="45"/>
        <end position="57"/>
    </location>
</feature>
<evidence type="ECO:0000256" key="3">
    <source>
        <dbReference type="ARBA" id="ARBA00022980"/>
    </source>
</evidence>
<dbReference type="GO" id="GO:0005762">
    <property type="term" value="C:mitochondrial large ribosomal subunit"/>
    <property type="evidence" value="ECO:0007669"/>
    <property type="project" value="TreeGrafter"/>
</dbReference>
<evidence type="ECO:0000313" key="8">
    <source>
        <dbReference type="EMBL" id="KEQ94993.1"/>
    </source>
</evidence>
<dbReference type="InterPro" id="IPR001684">
    <property type="entry name" value="Ribosomal_bL27"/>
</dbReference>
<dbReference type="NCBIfam" id="TIGR00062">
    <property type="entry name" value="L27"/>
    <property type="match status" value="1"/>
</dbReference>
<dbReference type="RefSeq" id="XP_013343385.1">
    <property type="nucleotide sequence ID" value="XM_013487931.1"/>
</dbReference>
<gene>
    <name evidence="8" type="ORF">AUEXF2481DRAFT_5241</name>
</gene>
<evidence type="ECO:0000313" key="9">
    <source>
        <dbReference type="Proteomes" id="UP000030641"/>
    </source>
</evidence>
<evidence type="ECO:0000256" key="5">
    <source>
        <dbReference type="ARBA" id="ARBA00023274"/>
    </source>
</evidence>
<evidence type="ECO:0000256" key="2">
    <source>
        <dbReference type="ARBA" id="ARBA00010797"/>
    </source>
</evidence>